<comment type="caution">
    <text evidence="3">The sequence shown here is derived from an EMBL/GenBank/DDBJ whole genome shotgun (WGS) entry which is preliminary data.</text>
</comment>
<dbReference type="InterPro" id="IPR038729">
    <property type="entry name" value="Rad50/SbcC_AAA"/>
</dbReference>
<evidence type="ECO:0000259" key="2">
    <source>
        <dbReference type="Pfam" id="PF13476"/>
    </source>
</evidence>
<accession>A0A6B1FAY3</accession>
<feature type="coiled-coil region" evidence="1">
    <location>
        <begin position="211"/>
        <end position="385"/>
    </location>
</feature>
<protein>
    <submittedName>
        <fullName evidence="3">AAA family ATPase</fullName>
    </submittedName>
</protein>
<dbReference type="Pfam" id="PF13476">
    <property type="entry name" value="AAA_23"/>
    <property type="match status" value="1"/>
</dbReference>
<evidence type="ECO:0000256" key="1">
    <source>
        <dbReference type="SAM" id="Coils"/>
    </source>
</evidence>
<dbReference type="PANTHER" id="PTHR41259:SF1">
    <property type="entry name" value="DOUBLE-STRAND BREAK REPAIR RAD50 ATPASE, PUTATIVE-RELATED"/>
    <property type="match status" value="1"/>
</dbReference>
<dbReference type="GO" id="GO:0016887">
    <property type="term" value="F:ATP hydrolysis activity"/>
    <property type="evidence" value="ECO:0007669"/>
    <property type="project" value="InterPro"/>
</dbReference>
<sequence>MRLVHCRICNVRIHRELSLDFAPGLTIIGGANETGKSTLLEALHRALFLKSTARGAVVDRLHSRTHQGVPTVELAFEARGRSWRLSKEFGGSRGRTELHSSDGLPLMGQEAEEKLATLLGSAGPLDGRRAGSALDKCWAHLWVVQGQAGNDPLQDRETYPLEPLIRQLEQRGGAALQSRLDQQVAGRIDEQLNATFTNLGRTPRPRKHSPLWKAEQQKALAARALAQAEQLVQEDRAVSQRLAQVRDELGQSRGRLDELKKRLPQLRRLQAQCLMQRQELDTLNIRVKGLGRDHRSLQELTRAARQHQQEQEQCRKRARTLAQQLESARQTQAEHQRQVHHLRERDAHLSHKLRQLQCWKDQRRLQQAVQALQHQQQAQEQLRNQLGRLPAIGLDEVKELRRLEGQQRDCRTRRDAMAATVELLHASAHGEVRLGGKALAMGRPLQLIRAAELRVGDDVTVRISPGGDQAVLTQAHQSATQALDEKLGQLGVTSVEAADEILRERQGLEQRLQVRQADPGTLPRLQEELAHVEIQRRQLAQTGPGQADGTATEDVPLTDTVLEQQLREHQHTSQQVKRRCRQCEAALNAAEQQVATVKALQVKVQTTLDVRTSEEKSCLGQVRKLLAVHGTVEVLDTRYSREKREQAQAQARLAELRQQLQVLIAPEQDTPEALIPRLERQETTLQTQQQQWLNEEGQLQERRRSIGSQDPGTTLEQAQAALEQAQEQWEQQQQLGAALLLLQERFRQAQTDLSSRYTEPLAQAISSYLAPLHPEHQAGPICRMHYSRDAGLQGLQLWRGQNVYDFSQLSGGMREQLSAALRLAMADVLKDRHDHCLPLIFDDAFTNTDPERTPMVRKMLNTAVANGLQVILLTCDPQAYGSLSAETTHYL</sequence>
<name>A0A6B1FAY3_9SYNE</name>
<dbReference type="AlphaFoldDB" id="A0A6B1FAY3"/>
<dbReference type="GO" id="GO:0006302">
    <property type="term" value="P:double-strand break repair"/>
    <property type="evidence" value="ECO:0007669"/>
    <property type="project" value="InterPro"/>
</dbReference>
<dbReference type="InterPro" id="IPR027417">
    <property type="entry name" value="P-loop_NTPase"/>
</dbReference>
<feature type="domain" description="Rad50/SbcC-type AAA" evidence="2">
    <location>
        <begin position="7"/>
        <end position="305"/>
    </location>
</feature>
<organism evidence="3">
    <name type="scientific">Synechococcus sp. SB0676_bin_10</name>
    <dbReference type="NCBI Taxonomy" id="2604869"/>
    <lineage>
        <taxon>Bacteria</taxon>
        <taxon>Bacillati</taxon>
        <taxon>Cyanobacteriota</taxon>
        <taxon>Cyanophyceae</taxon>
        <taxon>Synechococcales</taxon>
        <taxon>Synechococcaceae</taxon>
        <taxon>Synechococcus</taxon>
    </lineage>
</organism>
<dbReference type="EMBL" id="VYDO01000009">
    <property type="protein sequence ID" value="MYG37472.1"/>
    <property type="molecule type" value="Genomic_DNA"/>
</dbReference>
<proteinExistence type="predicted"/>
<dbReference type="SUPFAM" id="SSF52540">
    <property type="entry name" value="P-loop containing nucleoside triphosphate hydrolases"/>
    <property type="match status" value="2"/>
</dbReference>
<feature type="coiled-coil region" evidence="1">
    <location>
        <begin position="498"/>
        <end position="542"/>
    </location>
</feature>
<dbReference type="Gene3D" id="3.40.50.300">
    <property type="entry name" value="P-loop containing nucleotide triphosphate hydrolases"/>
    <property type="match status" value="2"/>
</dbReference>
<keyword evidence="1" id="KW-0175">Coiled coil</keyword>
<gene>
    <name evidence="3" type="ORF">F4162_00225</name>
</gene>
<dbReference type="PANTHER" id="PTHR41259">
    <property type="entry name" value="DOUBLE-STRAND BREAK REPAIR RAD50 ATPASE, PUTATIVE-RELATED"/>
    <property type="match status" value="1"/>
</dbReference>
<reference evidence="3" key="1">
    <citation type="submission" date="2019-09" db="EMBL/GenBank/DDBJ databases">
        <title>Characterisation of the sponge microbiome using genome-centric metagenomics.</title>
        <authorList>
            <person name="Engelberts J.P."/>
            <person name="Robbins S.J."/>
            <person name="De Goeij J.M."/>
            <person name="Aranda M."/>
            <person name="Bell S.C."/>
            <person name="Webster N.S."/>
        </authorList>
    </citation>
    <scope>NUCLEOTIDE SEQUENCE</scope>
    <source>
        <strain evidence="3">SB0676_bin_10</strain>
    </source>
</reference>
<evidence type="ECO:0000313" key="3">
    <source>
        <dbReference type="EMBL" id="MYG37472.1"/>
    </source>
</evidence>
<feature type="coiled-coil region" evidence="1">
    <location>
        <begin position="573"/>
        <end position="600"/>
    </location>
</feature>